<dbReference type="PANTHER" id="PTHR35546">
    <property type="entry name" value="F-BOX PROTEIN INTERACTION DOMAIN PROTEIN-RELATED"/>
    <property type="match status" value="1"/>
</dbReference>
<feature type="chain" id="PRO_5002043838" evidence="1">
    <location>
        <begin position="19"/>
        <end position="171"/>
    </location>
</feature>
<evidence type="ECO:0000256" key="1">
    <source>
        <dbReference type="SAM" id="SignalP"/>
    </source>
</evidence>
<dbReference type="InterPro" id="IPR055290">
    <property type="entry name" value="At3g26010-like"/>
</dbReference>
<dbReference type="InterPro" id="IPR011047">
    <property type="entry name" value="Quinoprotein_ADH-like_sf"/>
</dbReference>
<sequence>MSEFQIIFFNGMLHMVTSECVIVAVDVEGKVWRTIDMPQTKDAPFDTEPGFIGLSHGRLYFTKTDDIVCEKLAIWVLEDYSSGEWTLKHTISYMHLVRMKYVQFDFGEFWVVSIHPQHNLIFCVFGHDKTLISYDMDSGNVRTIHDLGRSCRPNVIPYVPLFSESLANGKQ</sequence>
<accession>A0A0A9ADU4</accession>
<protein>
    <submittedName>
        <fullName evidence="2">Uncharacterized protein</fullName>
    </submittedName>
</protein>
<keyword evidence="1" id="KW-0732">Signal</keyword>
<evidence type="ECO:0000313" key="2">
    <source>
        <dbReference type="EMBL" id="JAD49824.1"/>
    </source>
</evidence>
<reference evidence="2" key="1">
    <citation type="submission" date="2014-09" db="EMBL/GenBank/DDBJ databases">
        <authorList>
            <person name="Magalhaes I.L.F."/>
            <person name="Oliveira U."/>
            <person name="Santos F.R."/>
            <person name="Vidigal T.H.D.A."/>
            <person name="Brescovit A.D."/>
            <person name="Santos A.J."/>
        </authorList>
    </citation>
    <scope>NUCLEOTIDE SEQUENCE</scope>
    <source>
        <tissue evidence="2">Shoot tissue taken approximately 20 cm above the soil surface</tissue>
    </source>
</reference>
<feature type="signal peptide" evidence="1">
    <location>
        <begin position="1"/>
        <end position="18"/>
    </location>
</feature>
<dbReference type="PANTHER" id="PTHR35546:SF105">
    <property type="entry name" value="OS05G0139200 PROTEIN"/>
    <property type="match status" value="1"/>
</dbReference>
<name>A0A0A9ADU4_ARUDO</name>
<organism evidence="2">
    <name type="scientific">Arundo donax</name>
    <name type="common">Giant reed</name>
    <name type="synonym">Donax arundinaceus</name>
    <dbReference type="NCBI Taxonomy" id="35708"/>
    <lineage>
        <taxon>Eukaryota</taxon>
        <taxon>Viridiplantae</taxon>
        <taxon>Streptophyta</taxon>
        <taxon>Embryophyta</taxon>
        <taxon>Tracheophyta</taxon>
        <taxon>Spermatophyta</taxon>
        <taxon>Magnoliopsida</taxon>
        <taxon>Liliopsida</taxon>
        <taxon>Poales</taxon>
        <taxon>Poaceae</taxon>
        <taxon>PACMAD clade</taxon>
        <taxon>Arundinoideae</taxon>
        <taxon>Arundineae</taxon>
        <taxon>Arundo</taxon>
    </lineage>
</organism>
<dbReference type="AlphaFoldDB" id="A0A0A9ADU4"/>
<dbReference type="SUPFAM" id="SSF50998">
    <property type="entry name" value="Quinoprotein alcohol dehydrogenase-like"/>
    <property type="match status" value="1"/>
</dbReference>
<reference evidence="2" key="2">
    <citation type="journal article" date="2015" name="Data Brief">
        <title>Shoot transcriptome of the giant reed, Arundo donax.</title>
        <authorList>
            <person name="Barrero R.A."/>
            <person name="Guerrero F.D."/>
            <person name="Moolhuijzen P."/>
            <person name="Goolsby J.A."/>
            <person name="Tidwell J."/>
            <person name="Bellgard S.E."/>
            <person name="Bellgard M.I."/>
        </authorList>
    </citation>
    <scope>NUCLEOTIDE SEQUENCE</scope>
    <source>
        <tissue evidence="2">Shoot tissue taken approximately 20 cm above the soil surface</tissue>
    </source>
</reference>
<proteinExistence type="predicted"/>
<dbReference type="EMBL" id="GBRH01248071">
    <property type="protein sequence ID" value="JAD49824.1"/>
    <property type="molecule type" value="Transcribed_RNA"/>
</dbReference>